<evidence type="ECO:0000313" key="3">
    <source>
        <dbReference type="Proteomes" id="UP000262379"/>
    </source>
</evidence>
<dbReference type="GO" id="GO:0015562">
    <property type="term" value="F:efflux transmembrane transporter activity"/>
    <property type="evidence" value="ECO:0007669"/>
    <property type="project" value="TreeGrafter"/>
</dbReference>
<organism evidence="2 3">
    <name type="scientific">Mesorhizobium denitrificans</name>
    <dbReference type="NCBI Taxonomy" id="2294114"/>
    <lineage>
        <taxon>Bacteria</taxon>
        <taxon>Pseudomonadati</taxon>
        <taxon>Pseudomonadota</taxon>
        <taxon>Alphaproteobacteria</taxon>
        <taxon>Hyphomicrobiales</taxon>
        <taxon>Phyllobacteriaceae</taxon>
        <taxon>Mesorhizobium</taxon>
    </lineage>
</organism>
<dbReference type="AlphaFoldDB" id="A0A371X663"/>
<dbReference type="Gene3D" id="2.40.50.100">
    <property type="match status" value="1"/>
</dbReference>
<protein>
    <submittedName>
        <fullName evidence="2">Efflux RND transporter periplasmic adaptor subunit</fullName>
    </submittedName>
</protein>
<dbReference type="Gene3D" id="2.40.420.20">
    <property type="match status" value="1"/>
</dbReference>
<dbReference type="Gene3D" id="2.40.30.170">
    <property type="match status" value="1"/>
</dbReference>
<reference evidence="3" key="1">
    <citation type="submission" date="2018-08" db="EMBL/GenBank/DDBJ databases">
        <authorList>
            <person name="Im W.T."/>
        </authorList>
    </citation>
    <scope>NUCLEOTIDE SEQUENCE [LARGE SCALE GENOMIC DNA]</scope>
    <source>
        <strain evidence="3">LA-28</strain>
    </source>
</reference>
<dbReference type="EMBL" id="QURN01000018">
    <property type="protein sequence ID" value="RFC64710.1"/>
    <property type="molecule type" value="Genomic_DNA"/>
</dbReference>
<proteinExistence type="inferred from homology"/>
<keyword evidence="3" id="KW-1185">Reference proteome</keyword>
<accession>A0A371X663</accession>
<evidence type="ECO:0000256" key="1">
    <source>
        <dbReference type="ARBA" id="ARBA00009477"/>
    </source>
</evidence>
<dbReference type="SUPFAM" id="SSF111369">
    <property type="entry name" value="HlyD-like secretion proteins"/>
    <property type="match status" value="1"/>
</dbReference>
<sequence length="383" mass="41158">MRRRWLYGVVAAVLVLGAGVLFLTERPLTVSVVQPEREVALRIYGLGTVEARILSRVGFEVGAALTSLAADAGDIVIRGQELAVLHSAEQEARVARARAAVAANEANLAKADAAVVRARAMLAQREAANRRQQGLAQRDIASVQRAEEAQRDEDVARADLAVAEADLAVIRAQGLDAAAALQQEETLLGHHRLTAPYDALIVARHAEAGTVVKAGDPVFTLVDPASIWIQAYVDEERAGQLALGQSGTIRLRSQPSVEFNGAIARVGLESDRVNEERRVWLTCVDCPNEMFLGEQAEVRILTGTRATALMVPEVAITGFDGYRGTVWVVRDGRLARAKLTFGARDDRGRVEVTGDLPEGAVIVARPPPKGATDGRRARIRDAP</sequence>
<dbReference type="PANTHER" id="PTHR30469:SF15">
    <property type="entry name" value="HLYD FAMILY OF SECRETION PROTEINS"/>
    <property type="match status" value="1"/>
</dbReference>
<dbReference type="RefSeq" id="WP_116625498.1">
    <property type="nucleotide sequence ID" value="NZ_QURN01000018.1"/>
</dbReference>
<dbReference type="Proteomes" id="UP000262379">
    <property type="component" value="Unassembled WGS sequence"/>
</dbReference>
<comment type="similarity">
    <text evidence="1">Belongs to the membrane fusion protein (MFP) (TC 8.A.1) family.</text>
</comment>
<name>A0A371X663_9HYPH</name>
<dbReference type="PANTHER" id="PTHR30469">
    <property type="entry name" value="MULTIDRUG RESISTANCE PROTEIN MDTA"/>
    <property type="match status" value="1"/>
</dbReference>
<evidence type="ECO:0000313" key="2">
    <source>
        <dbReference type="EMBL" id="RFC64710.1"/>
    </source>
</evidence>
<gene>
    <name evidence="2" type="ORF">DY251_19065</name>
</gene>
<dbReference type="InterPro" id="IPR006143">
    <property type="entry name" value="RND_pump_MFP"/>
</dbReference>
<comment type="caution">
    <text evidence="2">The sequence shown here is derived from an EMBL/GenBank/DDBJ whole genome shotgun (WGS) entry which is preliminary data.</text>
</comment>
<dbReference type="GO" id="GO:1990281">
    <property type="term" value="C:efflux pump complex"/>
    <property type="evidence" value="ECO:0007669"/>
    <property type="project" value="TreeGrafter"/>
</dbReference>
<dbReference type="NCBIfam" id="TIGR01730">
    <property type="entry name" value="RND_mfp"/>
    <property type="match status" value="1"/>
</dbReference>